<dbReference type="EMBL" id="HBKP01025368">
    <property type="protein sequence ID" value="CAE2241096.1"/>
    <property type="molecule type" value="Transcribed_RNA"/>
</dbReference>
<reference evidence="8" key="1">
    <citation type="submission" date="2021-01" db="EMBL/GenBank/DDBJ databases">
        <authorList>
            <person name="Corre E."/>
            <person name="Pelletier E."/>
            <person name="Niang G."/>
            <person name="Scheremetjew M."/>
            <person name="Finn R."/>
            <person name="Kale V."/>
            <person name="Holt S."/>
            <person name="Cochrane G."/>
            <person name="Meng A."/>
            <person name="Brown T."/>
            <person name="Cohen L."/>
        </authorList>
    </citation>
    <scope>NUCLEOTIDE SEQUENCE</scope>
    <source>
        <strain evidence="8">DIVA3 518/3/11/1/6</strain>
    </source>
</reference>
<dbReference type="GO" id="GO:0008270">
    <property type="term" value="F:zinc ion binding"/>
    <property type="evidence" value="ECO:0007669"/>
    <property type="project" value="InterPro"/>
</dbReference>
<keyword evidence="6" id="KW-0007">Acetylation</keyword>
<protein>
    <recommendedName>
        <fullName evidence="7">Enoyl reductase (ER) domain-containing protein</fullName>
    </recommendedName>
</protein>
<feature type="domain" description="Enoyl reductase (ER)" evidence="7">
    <location>
        <begin position="3"/>
        <end position="314"/>
    </location>
</feature>
<dbReference type="Gene3D" id="3.90.180.10">
    <property type="entry name" value="Medium-chain alcohol dehydrogenases, catalytic domain"/>
    <property type="match status" value="1"/>
</dbReference>
<dbReference type="InterPro" id="IPR011032">
    <property type="entry name" value="GroES-like_sf"/>
</dbReference>
<proteinExistence type="predicted"/>
<accession>A0A7S4IVK1</accession>
<keyword evidence="5" id="KW-0694">RNA-binding</keyword>
<dbReference type="SUPFAM" id="SSF51735">
    <property type="entry name" value="NAD(P)-binding Rossmann-fold domains"/>
    <property type="match status" value="1"/>
</dbReference>
<dbReference type="SUPFAM" id="SSF50129">
    <property type="entry name" value="GroES-like"/>
    <property type="match status" value="1"/>
</dbReference>
<dbReference type="FunFam" id="3.90.180.10:FF:000016">
    <property type="entry name" value="Quinone oxidoreductase"/>
    <property type="match status" value="1"/>
</dbReference>
<dbReference type="SMART" id="SM00829">
    <property type="entry name" value="PKS_ER"/>
    <property type="match status" value="1"/>
</dbReference>
<dbReference type="GO" id="GO:0003730">
    <property type="term" value="F:mRNA 3'-UTR binding"/>
    <property type="evidence" value="ECO:0007669"/>
    <property type="project" value="TreeGrafter"/>
</dbReference>
<sequence>MFGGPEVLEVQSVAVPKIMENQVLVRLEAFGVNPVDTYIRNGTYTFQPNLPYTPGMDGAGVVEKVGENVSDWKCGDRVFLSGSLTGTYAEKTVCESSHLHILPRNIDFAAGAAIYISYATAFVALYHRANMRPGESVLIHGASGGVGLAAVQIARAHGLKVLGTASTETGMTAIEENGGIAFNHSEDGYRDKILESTDNKGVNIIIEMLSNVNLEHDISTLIGARGRIVIVGCRGAIEINPRGMMGKNSSVTGMHLLQSSPEELAETHKFLQAGLETGILKPIVSGTTFTLDTVAEAQKRVIDRPLGTIGKVVAFPNY</sequence>
<dbReference type="CDD" id="cd08253">
    <property type="entry name" value="zeta_crystallin"/>
    <property type="match status" value="1"/>
</dbReference>
<dbReference type="GO" id="GO:0005829">
    <property type="term" value="C:cytosol"/>
    <property type="evidence" value="ECO:0007669"/>
    <property type="project" value="TreeGrafter"/>
</dbReference>
<gene>
    <name evidence="8" type="ORF">VSP0166_LOCUS17648</name>
</gene>
<evidence type="ECO:0000256" key="1">
    <source>
        <dbReference type="ARBA" id="ARBA00004496"/>
    </source>
</evidence>
<dbReference type="PANTHER" id="PTHR44154:SF1">
    <property type="entry name" value="QUINONE OXIDOREDUCTASE"/>
    <property type="match status" value="1"/>
</dbReference>
<evidence type="ECO:0000256" key="6">
    <source>
        <dbReference type="ARBA" id="ARBA00022990"/>
    </source>
</evidence>
<dbReference type="InterPro" id="IPR013154">
    <property type="entry name" value="ADH-like_N"/>
</dbReference>
<dbReference type="FunFam" id="3.40.50.720:FF:000244">
    <property type="entry name" value="quinone oxidoreductase"/>
    <property type="match status" value="1"/>
</dbReference>
<organism evidence="8">
    <name type="scientific">Vannella robusta</name>
    <dbReference type="NCBI Taxonomy" id="1487602"/>
    <lineage>
        <taxon>Eukaryota</taxon>
        <taxon>Amoebozoa</taxon>
        <taxon>Discosea</taxon>
        <taxon>Flabellinia</taxon>
        <taxon>Vannellidae</taxon>
        <taxon>Vannella</taxon>
    </lineage>
</organism>
<evidence type="ECO:0000256" key="2">
    <source>
        <dbReference type="ARBA" id="ARBA00011881"/>
    </source>
</evidence>
<dbReference type="InterPro" id="IPR002364">
    <property type="entry name" value="Quin_OxRdtase/zeta-crystal_CS"/>
</dbReference>
<dbReference type="GO" id="GO:0070402">
    <property type="term" value="F:NADPH binding"/>
    <property type="evidence" value="ECO:0007669"/>
    <property type="project" value="TreeGrafter"/>
</dbReference>
<name>A0A7S4IVK1_9EUKA</name>
<dbReference type="InterPro" id="IPR051603">
    <property type="entry name" value="Zinc-ADH_QOR/CCCR"/>
</dbReference>
<keyword evidence="3" id="KW-0963">Cytoplasm</keyword>
<dbReference type="Pfam" id="PF00107">
    <property type="entry name" value="ADH_zinc_N"/>
    <property type="match status" value="1"/>
</dbReference>
<evidence type="ECO:0000256" key="5">
    <source>
        <dbReference type="ARBA" id="ARBA00022884"/>
    </source>
</evidence>
<evidence type="ECO:0000256" key="3">
    <source>
        <dbReference type="ARBA" id="ARBA00022490"/>
    </source>
</evidence>
<keyword evidence="4" id="KW-0521">NADP</keyword>
<evidence type="ECO:0000313" key="8">
    <source>
        <dbReference type="EMBL" id="CAE2241096.1"/>
    </source>
</evidence>
<dbReference type="InterPro" id="IPR036291">
    <property type="entry name" value="NAD(P)-bd_dom_sf"/>
</dbReference>
<evidence type="ECO:0000259" key="7">
    <source>
        <dbReference type="SMART" id="SM00829"/>
    </source>
</evidence>
<dbReference type="PANTHER" id="PTHR44154">
    <property type="entry name" value="QUINONE OXIDOREDUCTASE"/>
    <property type="match status" value="1"/>
</dbReference>
<dbReference type="Gene3D" id="3.40.50.720">
    <property type="entry name" value="NAD(P)-binding Rossmann-like Domain"/>
    <property type="match status" value="1"/>
</dbReference>
<dbReference type="Pfam" id="PF08240">
    <property type="entry name" value="ADH_N"/>
    <property type="match status" value="1"/>
</dbReference>
<dbReference type="InterPro" id="IPR013149">
    <property type="entry name" value="ADH-like_C"/>
</dbReference>
<dbReference type="GO" id="GO:0003960">
    <property type="term" value="F:quinone reductase (NADPH) activity"/>
    <property type="evidence" value="ECO:0007669"/>
    <property type="project" value="TreeGrafter"/>
</dbReference>
<dbReference type="AlphaFoldDB" id="A0A7S4IVK1"/>
<dbReference type="InterPro" id="IPR020843">
    <property type="entry name" value="ER"/>
</dbReference>
<comment type="subcellular location">
    <subcellularLocation>
        <location evidence="1">Cytoplasm</location>
    </subcellularLocation>
</comment>
<evidence type="ECO:0000256" key="4">
    <source>
        <dbReference type="ARBA" id="ARBA00022857"/>
    </source>
</evidence>
<dbReference type="PROSITE" id="PS01162">
    <property type="entry name" value="QOR_ZETA_CRYSTAL"/>
    <property type="match status" value="1"/>
</dbReference>
<comment type="subunit">
    <text evidence="2">Homotetramer.</text>
</comment>